<proteinExistence type="predicted"/>
<accession>A0A821YMX6</accession>
<dbReference type="EMBL" id="CAJOBS010018108">
    <property type="protein sequence ID" value="CAF4963387.1"/>
    <property type="molecule type" value="Genomic_DNA"/>
</dbReference>
<dbReference type="AlphaFoldDB" id="A0A821YMX6"/>
<protein>
    <submittedName>
        <fullName evidence="1">Uncharacterized protein</fullName>
    </submittedName>
</protein>
<reference evidence="1" key="1">
    <citation type="submission" date="2021-02" db="EMBL/GenBank/DDBJ databases">
        <authorList>
            <person name="Nowell W R."/>
        </authorList>
    </citation>
    <scope>NUCLEOTIDE SEQUENCE</scope>
</reference>
<dbReference type="Proteomes" id="UP000663838">
    <property type="component" value="Unassembled WGS sequence"/>
</dbReference>
<comment type="caution">
    <text evidence="1">The sequence shown here is derived from an EMBL/GenBank/DDBJ whole genome shotgun (WGS) entry which is preliminary data.</text>
</comment>
<name>A0A821YMX6_9BILA</name>
<sequence>DPYISHGYNHDRDQVARDLDMTVTRDRGHPDL</sequence>
<evidence type="ECO:0000313" key="2">
    <source>
        <dbReference type="Proteomes" id="UP000663838"/>
    </source>
</evidence>
<gene>
    <name evidence="1" type="ORF">TOA249_LOCUS34321</name>
</gene>
<organism evidence="1 2">
    <name type="scientific">Rotaria socialis</name>
    <dbReference type="NCBI Taxonomy" id="392032"/>
    <lineage>
        <taxon>Eukaryota</taxon>
        <taxon>Metazoa</taxon>
        <taxon>Spiralia</taxon>
        <taxon>Gnathifera</taxon>
        <taxon>Rotifera</taxon>
        <taxon>Eurotatoria</taxon>
        <taxon>Bdelloidea</taxon>
        <taxon>Philodinida</taxon>
        <taxon>Philodinidae</taxon>
        <taxon>Rotaria</taxon>
    </lineage>
</organism>
<evidence type="ECO:0000313" key="1">
    <source>
        <dbReference type="EMBL" id="CAF4963387.1"/>
    </source>
</evidence>
<feature type="non-terminal residue" evidence="1">
    <location>
        <position position="1"/>
    </location>
</feature>